<feature type="compositionally biased region" description="Polar residues" evidence="1">
    <location>
        <begin position="578"/>
        <end position="598"/>
    </location>
</feature>
<dbReference type="RefSeq" id="XP_658503.1">
    <property type="nucleotide sequence ID" value="XM_653411.2"/>
</dbReference>
<feature type="compositionally biased region" description="Polar residues" evidence="1">
    <location>
        <begin position="655"/>
        <end position="673"/>
    </location>
</feature>
<dbReference type="AlphaFoldDB" id="Q5BEY1"/>
<evidence type="ECO:0000313" key="3">
    <source>
        <dbReference type="Proteomes" id="UP000000560"/>
    </source>
</evidence>
<dbReference type="OMA" id="GEYRTRP"/>
<feature type="region of interest" description="Disordered" evidence="1">
    <location>
        <begin position="86"/>
        <end position="135"/>
    </location>
</feature>
<organism evidence="2 3">
    <name type="scientific">Emericella nidulans (strain FGSC A4 / ATCC 38163 / CBS 112.46 / NRRL 194 / M139)</name>
    <name type="common">Aspergillus nidulans</name>
    <dbReference type="NCBI Taxonomy" id="227321"/>
    <lineage>
        <taxon>Eukaryota</taxon>
        <taxon>Fungi</taxon>
        <taxon>Dikarya</taxon>
        <taxon>Ascomycota</taxon>
        <taxon>Pezizomycotina</taxon>
        <taxon>Eurotiomycetes</taxon>
        <taxon>Eurotiomycetidae</taxon>
        <taxon>Eurotiales</taxon>
        <taxon>Aspergillaceae</taxon>
        <taxon>Aspergillus</taxon>
        <taxon>Aspergillus subgen. Nidulantes</taxon>
    </lineage>
</organism>
<feature type="region of interest" description="Disordered" evidence="1">
    <location>
        <begin position="398"/>
        <end position="426"/>
    </location>
</feature>
<feature type="compositionally biased region" description="Low complexity" evidence="1">
    <location>
        <begin position="202"/>
        <end position="212"/>
    </location>
</feature>
<feature type="compositionally biased region" description="Basic and acidic residues" evidence="1">
    <location>
        <begin position="214"/>
        <end position="223"/>
    </location>
</feature>
<dbReference type="HOGENOM" id="CLU_382151_0_0_1"/>
<gene>
    <name evidence="2" type="ORF">ANIA_00899</name>
</gene>
<evidence type="ECO:0000256" key="1">
    <source>
        <dbReference type="SAM" id="MobiDB-lite"/>
    </source>
</evidence>
<feature type="compositionally biased region" description="Low complexity" evidence="1">
    <location>
        <begin position="126"/>
        <end position="135"/>
    </location>
</feature>
<reference evidence="3" key="2">
    <citation type="journal article" date="2009" name="Fungal Genet. Biol.">
        <title>The 2008 update of the Aspergillus nidulans genome annotation: a community effort.</title>
        <authorList>
            <person name="Wortman J.R."/>
            <person name="Gilsenan J.M."/>
            <person name="Joardar V."/>
            <person name="Deegan J."/>
            <person name="Clutterbuck J."/>
            <person name="Andersen M.R."/>
            <person name="Archer D."/>
            <person name="Bencina M."/>
            <person name="Braus G."/>
            <person name="Coutinho P."/>
            <person name="von Dohren H."/>
            <person name="Doonan J."/>
            <person name="Driessen A.J."/>
            <person name="Durek P."/>
            <person name="Espeso E."/>
            <person name="Fekete E."/>
            <person name="Flipphi M."/>
            <person name="Estrada C.G."/>
            <person name="Geysens S."/>
            <person name="Goldman G."/>
            <person name="de Groot P.W."/>
            <person name="Hansen K."/>
            <person name="Harris S.D."/>
            <person name="Heinekamp T."/>
            <person name="Helmstaedt K."/>
            <person name="Henrissat B."/>
            <person name="Hofmann G."/>
            <person name="Homan T."/>
            <person name="Horio T."/>
            <person name="Horiuchi H."/>
            <person name="James S."/>
            <person name="Jones M."/>
            <person name="Karaffa L."/>
            <person name="Karanyi Z."/>
            <person name="Kato M."/>
            <person name="Keller N."/>
            <person name="Kelly D.E."/>
            <person name="Kiel J.A."/>
            <person name="Kim J.M."/>
            <person name="van der Klei I.J."/>
            <person name="Klis F.M."/>
            <person name="Kovalchuk A."/>
            <person name="Krasevec N."/>
            <person name="Kubicek C.P."/>
            <person name="Liu B."/>
            <person name="Maccabe A."/>
            <person name="Meyer V."/>
            <person name="Mirabito P."/>
            <person name="Miskei M."/>
            <person name="Mos M."/>
            <person name="Mullins J."/>
            <person name="Nelson D.R."/>
            <person name="Nielsen J."/>
            <person name="Oakley B.R."/>
            <person name="Osmani S.A."/>
            <person name="Pakula T."/>
            <person name="Paszewski A."/>
            <person name="Paulsen I."/>
            <person name="Pilsyk S."/>
            <person name="Pocsi I."/>
            <person name="Punt P.J."/>
            <person name="Ram A.F."/>
            <person name="Ren Q."/>
            <person name="Robellet X."/>
            <person name="Robson G."/>
            <person name="Seiboth B."/>
            <person name="van Solingen P."/>
            <person name="Specht T."/>
            <person name="Sun J."/>
            <person name="Taheri-Talesh N."/>
            <person name="Takeshita N."/>
            <person name="Ussery D."/>
            <person name="vanKuyk P.A."/>
            <person name="Visser H."/>
            <person name="van de Vondervoort P.J."/>
            <person name="de Vries R.P."/>
            <person name="Walton J."/>
            <person name="Xiang X."/>
            <person name="Xiong Y."/>
            <person name="Zeng A.P."/>
            <person name="Brandt B.W."/>
            <person name="Cornell M.J."/>
            <person name="van den Hondel C.A."/>
            <person name="Visser J."/>
            <person name="Oliver S.G."/>
            <person name="Turner G."/>
        </authorList>
    </citation>
    <scope>GENOME REANNOTATION</scope>
    <source>
        <strain evidence="3">FGSC A4 / ATCC 38163 / CBS 112.46 / NRRL 194 / M139</strain>
    </source>
</reference>
<name>Q5BEY1_EMENI</name>
<feature type="compositionally biased region" description="Polar residues" evidence="1">
    <location>
        <begin position="626"/>
        <end position="645"/>
    </location>
</feature>
<dbReference type="OrthoDB" id="4479550at2759"/>
<feature type="compositionally biased region" description="Low complexity" evidence="1">
    <location>
        <begin position="358"/>
        <end position="371"/>
    </location>
</feature>
<evidence type="ECO:0000313" key="2">
    <source>
        <dbReference type="EMBL" id="CBF88564.1"/>
    </source>
</evidence>
<reference evidence="3" key="1">
    <citation type="journal article" date="2005" name="Nature">
        <title>Sequencing of Aspergillus nidulans and comparative analysis with A. fumigatus and A. oryzae.</title>
        <authorList>
            <person name="Galagan J.E."/>
            <person name="Calvo S.E."/>
            <person name="Cuomo C."/>
            <person name="Ma L.J."/>
            <person name="Wortman J.R."/>
            <person name="Batzoglou S."/>
            <person name="Lee S.I."/>
            <person name="Basturkmen M."/>
            <person name="Spevak C.C."/>
            <person name="Clutterbuck J."/>
            <person name="Kapitonov V."/>
            <person name="Jurka J."/>
            <person name="Scazzocchio C."/>
            <person name="Farman M."/>
            <person name="Butler J."/>
            <person name="Purcell S."/>
            <person name="Harris S."/>
            <person name="Braus G.H."/>
            <person name="Draht O."/>
            <person name="Busch S."/>
            <person name="D'Enfert C."/>
            <person name="Bouchier C."/>
            <person name="Goldman G.H."/>
            <person name="Bell-Pedersen D."/>
            <person name="Griffiths-Jones S."/>
            <person name="Doonan J.H."/>
            <person name="Yu J."/>
            <person name="Vienken K."/>
            <person name="Pain A."/>
            <person name="Freitag M."/>
            <person name="Selker E.U."/>
            <person name="Archer D.B."/>
            <person name="Penalva M.A."/>
            <person name="Oakley B.R."/>
            <person name="Momany M."/>
            <person name="Tanaka T."/>
            <person name="Kumagai T."/>
            <person name="Asai K."/>
            <person name="Machida M."/>
            <person name="Nierman W.C."/>
            <person name="Denning D.W."/>
            <person name="Caddick M."/>
            <person name="Hynes M."/>
            <person name="Paoletti M."/>
            <person name="Fischer R."/>
            <person name="Miller B."/>
            <person name="Dyer P."/>
            <person name="Sachs M.S."/>
            <person name="Osmani S.A."/>
            <person name="Birren B.W."/>
        </authorList>
    </citation>
    <scope>NUCLEOTIDE SEQUENCE [LARGE SCALE GENOMIC DNA]</scope>
    <source>
        <strain evidence="3">FGSC A4 / ATCC 38163 / CBS 112.46 / NRRL 194 / M139</strain>
    </source>
</reference>
<dbReference type="GeneID" id="2876676"/>
<dbReference type="Proteomes" id="UP000000560">
    <property type="component" value="Chromosome VIII"/>
</dbReference>
<feature type="compositionally biased region" description="Basic and acidic residues" evidence="1">
    <location>
        <begin position="189"/>
        <end position="198"/>
    </location>
</feature>
<feature type="compositionally biased region" description="Basic and acidic residues" evidence="1">
    <location>
        <begin position="412"/>
        <end position="422"/>
    </location>
</feature>
<accession>C8VUS3</accession>
<protein>
    <submittedName>
        <fullName evidence="2">Uncharacterized protein</fullName>
    </submittedName>
</protein>
<feature type="region of interest" description="Disordered" evidence="1">
    <location>
        <begin position="566"/>
        <end position="673"/>
    </location>
</feature>
<dbReference type="EMBL" id="BN001308">
    <property type="protein sequence ID" value="CBF88564.1"/>
    <property type="molecule type" value="Genomic_DNA"/>
</dbReference>
<dbReference type="eggNOG" id="ENOG502TAJT">
    <property type="taxonomic scope" value="Eukaryota"/>
</dbReference>
<feature type="region of interest" description="Disordered" evidence="1">
    <location>
        <begin position="151"/>
        <end position="375"/>
    </location>
</feature>
<proteinExistence type="predicted"/>
<sequence length="794" mass="85407">MSEAGCCSEEGHVAVTQSTVNGGGSADTATRTVEYNEDENRGANTLNIKLQISLVNRHTQPHFPAAQVSPTLCLSIIAVKSNQDSNTSLDTKAYGNPDTEPSSRGDENCTNSSIPRGASLKPAANSSSVKGVRSSSLIPVPIQRRSAEQLGATLQKRQSETCFSGARLVEKPRGPRPRPPSEQTTLVHESTEGMERKPGLTPPSASSSTVSSWDFRDIGDPERPPTVFTGEHRTRVLGTPGHRSPGPTLKIASSAEDVIMGGASGEASKKVDAQPSTPSLFQRLDKLTPNTPKDTNKIGDTALESVETPHSKGSGGNSQGSTPSTRKLCRPQLPLDSIQKRDISGKEMSISRKTVNKPSLSSLFSPSSRSLRPVDEPIVPKIPERYHTDPETGIRQVPSKMAESETPVKVASEFKDTTKSEPESTPMPVTAIKVSAMSPHPPRTSSLQALTNIPICSGSASSSAVTGEASTVATNLRRNVTFNDIAPFASHVENLSQSPDKSRLFESRSNHLLGSFRNIFRSRSGTAEKERVRKVDVDAPITLTENQAPSTEGSAAKDYHLHNNLEKGLKLKPKHTRLSSGVSWNRSSRNPKNAESPTTPTPSVPRLLAPPHRDSEGNIPSFARPTRSTRIKANSGSKEQASGTLQGHGRRSHVRTASTGSPQRLTHGSRRTTGNLLMLSTQKRAIQSPSSVSGRTVGVLDLSIGCTQPKNLDAFRACLETLCKKVGEALTSQERDRHLRLALSLQQQLADYQGIEKAALDTETLAKEKLLERQVAEEALNTSLAEVQSQIEMD</sequence>
<accession>Q5BEY1</accession>
<dbReference type="InParanoid" id="Q5BEY1"/>
<dbReference type="KEGG" id="ani:ANIA_00899"/>
<keyword evidence="3" id="KW-1185">Reference proteome</keyword>